<name>A0A6A0AF59_HAELA</name>
<feature type="non-terminal residue" evidence="1">
    <location>
        <position position="1"/>
    </location>
</feature>
<reference evidence="1 2" key="1">
    <citation type="submission" date="2020-02" db="EMBL/GenBank/DDBJ databases">
        <title>Draft genome sequence of Haematococcus lacustris strain NIES-144.</title>
        <authorList>
            <person name="Morimoto D."/>
            <person name="Nakagawa S."/>
            <person name="Yoshida T."/>
            <person name="Sawayama S."/>
        </authorList>
    </citation>
    <scope>NUCLEOTIDE SEQUENCE [LARGE SCALE GENOMIC DNA]</scope>
    <source>
        <strain evidence="1 2">NIES-144</strain>
    </source>
</reference>
<protein>
    <submittedName>
        <fullName evidence="1">Uncharacterized protein</fullName>
    </submittedName>
</protein>
<accession>A0A6A0AF59</accession>
<evidence type="ECO:0000313" key="2">
    <source>
        <dbReference type="Proteomes" id="UP000485058"/>
    </source>
</evidence>
<comment type="caution">
    <text evidence="1">The sequence shown here is derived from an EMBL/GenBank/DDBJ whole genome shotgun (WGS) entry which is preliminary data.</text>
</comment>
<keyword evidence="2" id="KW-1185">Reference proteome</keyword>
<sequence>MRARTRSSAWPRRP</sequence>
<organism evidence="1 2">
    <name type="scientific">Haematococcus lacustris</name>
    <name type="common">Green alga</name>
    <name type="synonym">Haematococcus pluvialis</name>
    <dbReference type="NCBI Taxonomy" id="44745"/>
    <lineage>
        <taxon>Eukaryota</taxon>
        <taxon>Viridiplantae</taxon>
        <taxon>Chlorophyta</taxon>
        <taxon>core chlorophytes</taxon>
        <taxon>Chlorophyceae</taxon>
        <taxon>CS clade</taxon>
        <taxon>Chlamydomonadales</taxon>
        <taxon>Haematococcaceae</taxon>
        <taxon>Haematococcus</taxon>
    </lineage>
</organism>
<gene>
    <name evidence="1" type="ORF">HaLaN_30288</name>
</gene>
<evidence type="ECO:0000313" key="1">
    <source>
        <dbReference type="EMBL" id="GFH31278.1"/>
    </source>
</evidence>
<proteinExistence type="predicted"/>
<dbReference type="EMBL" id="BLLF01005501">
    <property type="protein sequence ID" value="GFH31278.1"/>
    <property type="molecule type" value="Genomic_DNA"/>
</dbReference>
<dbReference type="Proteomes" id="UP000485058">
    <property type="component" value="Unassembled WGS sequence"/>
</dbReference>